<dbReference type="EnsemblPlants" id="OGLUM05G12940.1">
    <property type="protein sequence ID" value="OGLUM05G12940.1"/>
    <property type="gene ID" value="OGLUM05G12940"/>
</dbReference>
<feature type="compositionally biased region" description="Low complexity" evidence="1">
    <location>
        <begin position="12"/>
        <end position="55"/>
    </location>
</feature>
<proteinExistence type="predicted"/>
<organism evidence="2">
    <name type="scientific">Oryza glumipatula</name>
    <dbReference type="NCBI Taxonomy" id="40148"/>
    <lineage>
        <taxon>Eukaryota</taxon>
        <taxon>Viridiplantae</taxon>
        <taxon>Streptophyta</taxon>
        <taxon>Embryophyta</taxon>
        <taxon>Tracheophyta</taxon>
        <taxon>Spermatophyta</taxon>
        <taxon>Magnoliopsida</taxon>
        <taxon>Liliopsida</taxon>
        <taxon>Poales</taxon>
        <taxon>Poaceae</taxon>
        <taxon>BOP clade</taxon>
        <taxon>Oryzoideae</taxon>
        <taxon>Oryzeae</taxon>
        <taxon>Oryzinae</taxon>
        <taxon>Oryza</taxon>
    </lineage>
</organism>
<evidence type="ECO:0000313" key="2">
    <source>
        <dbReference type="EnsemblPlants" id="OGLUM05G12940.1"/>
    </source>
</evidence>
<name>A0A0D9ZXL5_9ORYZ</name>
<reference evidence="2" key="2">
    <citation type="submission" date="2018-05" db="EMBL/GenBank/DDBJ databases">
        <title>OgluRS3 (Oryza glumaepatula Reference Sequence Version 3).</title>
        <authorList>
            <person name="Zhang J."/>
            <person name="Kudrna D."/>
            <person name="Lee S."/>
            <person name="Talag J."/>
            <person name="Welchert J."/>
            <person name="Wing R.A."/>
        </authorList>
    </citation>
    <scope>NUCLEOTIDE SEQUENCE [LARGE SCALE GENOMIC DNA]</scope>
</reference>
<feature type="compositionally biased region" description="Polar residues" evidence="1">
    <location>
        <begin position="81"/>
        <end position="93"/>
    </location>
</feature>
<dbReference type="Proteomes" id="UP000026961">
    <property type="component" value="Chromosome 5"/>
</dbReference>
<evidence type="ECO:0000313" key="3">
    <source>
        <dbReference type="Proteomes" id="UP000026961"/>
    </source>
</evidence>
<sequence length="124" mass="12418">MADMGGSATPIPASSTHCPATTSSSSAAPAAVPTPAPSTHCPATASSSPAVPALAQGGGAQRGRCADEESAKVPPSPPSSARSTISTYLASSSRWRRMRPPVTSSDVAWTVEDVAIGDELRRGT</sequence>
<keyword evidence="3" id="KW-1185">Reference proteome</keyword>
<feature type="region of interest" description="Disordered" evidence="1">
    <location>
        <begin position="1"/>
        <end position="102"/>
    </location>
</feature>
<evidence type="ECO:0000256" key="1">
    <source>
        <dbReference type="SAM" id="MobiDB-lite"/>
    </source>
</evidence>
<reference evidence="2" key="1">
    <citation type="submission" date="2015-04" db="UniProtKB">
        <authorList>
            <consortium name="EnsemblPlants"/>
        </authorList>
    </citation>
    <scope>IDENTIFICATION</scope>
</reference>
<accession>A0A0D9ZXL5</accession>
<dbReference type="Gramene" id="OGLUM05G12940.1">
    <property type="protein sequence ID" value="OGLUM05G12940.1"/>
    <property type="gene ID" value="OGLUM05G12940"/>
</dbReference>
<dbReference type="HOGENOM" id="CLU_156177_0_0_1"/>
<dbReference type="AlphaFoldDB" id="A0A0D9ZXL5"/>
<protein>
    <submittedName>
        <fullName evidence="2">Uncharacterized protein</fullName>
    </submittedName>
</protein>